<accession>A0A9Q0RWQ4</accession>
<evidence type="ECO:0000256" key="2">
    <source>
        <dbReference type="ARBA" id="ARBA00022468"/>
    </source>
</evidence>
<proteinExistence type="predicted"/>
<dbReference type="Gene3D" id="1.20.1270.60">
    <property type="entry name" value="Arfaptin homology (AH) domain/BAR domain"/>
    <property type="match status" value="1"/>
</dbReference>
<feature type="domain" description="PH" evidence="7">
    <location>
        <begin position="121"/>
        <end position="225"/>
    </location>
</feature>
<dbReference type="SMART" id="SM00233">
    <property type="entry name" value="PH"/>
    <property type="match status" value="1"/>
</dbReference>
<dbReference type="PROSITE" id="PS50003">
    <property type="entry name" value="PH_DOMAIN"/>
    <property type="match status" value="1"/>
</dbReference>
<keyword evidence="4" id="KW-0175">Coiled coil</keyword>
<dbReference type="SMART" id="SM00324">
    <property type="entry name" value="RhoGAP"/>
    <property type="match status" value="1"/>
</dbReference>
<dbReference type="Pfam" id="PF14604">
    <property type="entry name" value="SH3_9"/>
    <property type="match status" value="1"/>
</dbReference>
<dbReference type="Pfam" id="PF00169">
    <property type="entry name" value="PH"/>
    <property type="match status" value="1"/>
</dbReference>
<evidence type="ECO:0000313" key="10">
    <source>
        <dbReference type="Proteomes" id="UP001151699"/>
    </source>
</evidence>
<dbReference type="EMBL" id="WJQU01000004">
    <property type="protein sequence ID" value="KAJ6635262.1"/>
    <property type="molecule type" value="Genomic_DNA"/>
</dbReference>
<dbReference type="InterPro" id="IPR008936">
    <property type="entry name" value="Rho_GTPase_activation_prot"/>
</dbReference>
<dbReference type="SUPFAM" id="SSF50729">
    <property type="entry name" value="PH domain-like"/>
    <property type="match status" value="1"/>
</dbReference>
<dbReference type="InterPro" id="IPR011993">
    <property type="entry name" value="PH-like_dom_sf"/>
</dbReference>
<evidence type="ECO:0000259" key="6">
    <source>
        <dbReference type="PROSITE" id="PS50002"/>
    </source>
</evidence>
<dbReference type="InterPro" id="IPR036028">
    <property type="entry name" value="SH3-like_dom_sf"/>
</dbReference>
<sequence length="736" mass="83654">MISTLNSCICTVERIEWKSKADASLGMLEREYLRESLSYVLGIQDVQERIKFEFVETLLGFMSGWLLFYHLGHEAGEDSKEYMTDLQHKVQKTRENFDETRTKAEELKAKYMDSKMKPDTKFTKQGYLFLMEKKAFTATWSKYYCTYKKQEKQFTMLLYNQMAGRSESPPEHLTLTQCTRRASDFEKRYCFDLTFEQKPGVTFTFQALSEEDRKAWLNAMDGKEPTYLTPGVSKSNEEYLLDDVGFAFARKCIEIVEQRGLEEEGLYRIGGVNTKITKLINLGMDRTKTEKERLQFFHDDQTSDLLETKTIASALKHYLRNLSEPIMTYRLHHGFIAAANCQKVSNKSHRNKMSIFNLGVVFGPTLLRAVEETLAAILDIKFNNVVIEILIENFDLIFKNPPGKISDNALHSNPPDPVPRTYGGSGYRTNRNSLTTQPVVRVVTRSIRLDGDTVMSSSLQNIPNGMHNPIYQNSSGKSSKTYHPIYDIKQTAMNQSTPSLNRDINLSPRDITLTRDSTYATSPTKSHNLSPNHRVTELNKIHSNHGNSREKLLHSRVGETNLGRDSNLTSMTRSSGDGIYVQSQRINPMNYSESNLVHPSSVIDRINSTSSSNESVCSSSSLNHSFSRHAPTASIKFSDYNSGSNNFVVRDELSQPFMPKKTQRSKDISAHRFNSPRDNVRVRTLYACLAENDGELSFEPNQIITNVRPSSEPGWLDGTLNGKSGLIPENYVEVLP</sequence>
<dbReference type="GO" id="GO:0007165">
    <property type="term" value="P:signal transduction"/>
    <property type="evidence" value="ECO:0007669"/>
    <property type="project" value="InterPro"/>
</dbReference>
<dbReference type="InterPro" id="IPR001849">
    <property type="entry name" value="PH_domain"/>
</dbReference>
<dbReference type="GO" id="GO:0005737">
    <property type="term" value="C:cytoplasm"/>
    <property type="evidence" value="ECO:0007669"/>
    <property type="project" value="InterPro"/>
</dbReference>
<dbReference type="InterPro" id="IPR047234">
    <property type="entry name" value="GRAF_fam"/>
</dbReference>
<evidence type="ECO:0000256" key="3">
    <source>
        <dbReference type="PROSITE-ProRule" id="PRU00192"/>
    </source>
</evidence>
<dbReference type="SUPFAM" id="SSF50044">
    <property type="entry name" value="SH3-domain"/>
    <property type="match status" value="1"/>
</dbReference>
<keyword evidence="10" id="KW-1185">Reference proteome</keyword>
<comment type="caution">
    <text evidence="9">The sequence shown here is derived from an EMBL/GenBank/DDBJ whole genome shotgun (WGS) entry which is preliminary data.</text>
</comment>
<dbReference type="InterPro" id="IPR001452">
    <property type="entry name" value="SH3_domain"/>
</dbReference>
<dbReference type="InterPro" id="IPR047225">
    <property type="entry name" value="PH_GRAF"/>
</dbReference>
<dbReference type="FunFam" id="2.30.30.40:FF:000055">
    <property type="entry name" value="rho GTPase-activating protein 26 isoform X1"/>
    <property type="match status" value="1"/>
</dbReference>
<dbReference type="Gene3D" id="2.30.29.30">
    <property type="entry name" value="Pleckstrin-homology domain (PH domain)/Phosphotyrosine-binding domain (PTB)"/>
    <property type="match status" value="1"/>
</dbReference>
<dbReference type="InterPro" id="IPR027267">
    <property type="entry name" value="AH/BAR_dom_sf"/>
</dbReference>
<evidence type="ECO:0000256" key="5">
    <source>
        <dbReference type="SAM" id="MobiDB-lite"/>
    </source>
</evidence>
<evidence type="ECO:0000259" key="7">
    <source>
        <dbReference type="PROSITE" id="PS50003"/>
    </source>
</evidence>
<evidence type="ECO:0000259" key="8">
    <source>
        <dbReference type="PROSITE" id="PS50238"/>
    </source>
</evidence>
<dbReference type="OrthoDB" id="3183924at2759"/>
<dbReference type="Pfam" id="PF00620">
    <property type="entry name" value="RhoGAP"/>
    <property type="match status" value="1"/>
</dbReference>
<dbReference type="PROSITE" id="PS50002">
    <property type="entry name" value="SH3"/>
    <property type="match status" value="1"/>
</dbReference>
<dbReference type="SUPFAM" id="SSF103657">
    <property type="entry name" value="BAR/IMD domain-like"/>
    <property type="match status" value="1"/>
</dbReference>
<dbReference type="GO" id="GO:0005096">
    <property type="term" value="F:GTPase activator activity"/>
    <property type="evidence" value="ECO:0007669"/>
    <property type="project" value="UniProtKB-KW"/>
</dbReference>
<evidence type="ECO:0000313" key="9">
    <source>
        <dbReference type="EMBL" id="KAJ6635262.1"/>
    </source>
</evidence>
<dbReference type="InterPro" id="IPR004148">
    <property type="entry name" value="BAR_dom"/>
</dbReference>
<dbReference type="Gene3D" id="2.30.30.40">
    <property type="entry name" value="SH3 Domains"/>
    <property type="match status" value="1"/>
</dbReference>
<organism evidence="9 10">
    <name type="scientific">Pseudolycoriella hygida</name>
    <dbReference type="NCBI Taxonomy" id="35572"/>
    <lineage>
        <taxon>Eukaryota</taxon>
        <taxon>Metazoa</taxon>
        <taxon>Ecdysozoa</taxon>
        <taxon>Arthropoda</taxon>
        <taxon>Hexapoda</taxon>
        <taxon>Insecta</taxon>
        <taxon>Pterygota</taxon>
        <taxon>Neoptera</taxon>
        <taxon>Endopterygota</taxon>
        <taxon>Diptera</taxon>
        <taxon>Nematocera</taxon>
        <taxon>Sciaroidea</taxon>
        <taxon>Sciaridae</taxon>
        <taxon>Pseudolycoriella</taxon>
    </lineage>
</organism>
<dbReference type="PANTHER" id="PTHR12552:SF1">
    <property type="entry name" value="RHO GTPASE-ACTIVATING PROTEIN GRAF"/>
    <property type="match status" value="1"/>
</dbReference>
<name>A0A9Q0RWQ4_9DIPT</name>
<evidence type="ECO:0000256" key="4">
    <source>
        <dbReference type="SAM" id="Coils"/>
    </source>
</evidence>
<dbReference type="SUPFAM" id="SSF48350">
    <property type="entry name" value="GTPase activation domain, GAP"/>
    <property type="match status" value="1"/>
</dbReference>
<dbReference type="Gene3D" id="1.10.555.10">
    <property type="entry name" value="Rho GTPase activation protein"/>
    <property type="match status" value="2"/>
</dbReference>
<dbReference type="Proteomes" id="UP001151699">
    <property type="component" value="Chromosome C"/>
</dbReference>
<keyword evidence="2" id="KW-0343">GTPase activation</keyword>
<evidence type="ECO:0000256" key="1">
    <source>
        <dbReference type="ARBA" id="ARBA00022443"/>
    </source>
</evidence>
<dbReference type="CDD" id="cd11882">
    <property type="entry name" value="SH3_GRAF-like"/>
    <property type="match status" value="1"/>
</dbReference>
<dbReference type="PANTHER" id="PTHR12552">
    <property type="entry name" value="OLIGOPHRENIN 1"/>
    <property type="match status" value="1"/>
</dbReference>
<dbReference type="AlphaFoldDB" id="A0A9Q0RWQ4"/>
<feature type="domain" description="Rho-GAP" evidence="8">
    <location>
        <begin position="239"/>
        <end position="447"/>
    </location>
</feature>
<dbReference type="InterPro" id="IPR000198">
    <property type="entry name" value="RhoGAP_dom"/>
</dbReference>
<dbReference type="SMART" id="SM00326">
    <property type="entry name" value="SH3"/>
    <property type="match status" value="1"/>
</dbReference>
<feature type="region of interest" description="Disordered" evidence="5">
    <location>
        <begin position="458"/>
        <end position="478"/>
    </location>
</feature>
<dbReference type="Pfam" id="PF16746">
    <property type="entry name" value="BAR_3"/>
    <property type="match status" value="1"/>
</dbReference>
<dbReference type="PROSITE" id="PS50238">
    <property type="entry name" value="RHOGAP"/>
    <property type="match status" value="1"/>
</dbReference>
<gene>
    <name evidence="9" type="primary">Graf</name>
    <name evidence="9" type="ORF">Bhyg_13847</name>
</gene>
<dbReference type="CDD" id="cd01249">
    <property type="entry name" value="BAR-PH_GRAF_family"/>
    <property type="match status" value="1"/>
</dbReference>
<keyword evidence="1 3" id="KW-0728">SH3 domain</keyword>
<feature type="domain" description="SH3" evidence="6">
    <location>
        <begin position="677"/>
        <end position="736"/>
    </location>
</feature>
<feature type="coiled-coil region" evidence="4">
    <location>
        <begin position="83"/>
        <end position="110"/>
    </location>
</feature>
<reference evidence="9" key="1">
    <citation type="submission" date="2022-07" db="EMBL/GenBank/DDBJ databases">
        <authorList>
            <person name="Trinca V."/>
            <person name="Uliana J.V.C."/>
            <person name="Torres T.T."/>
            <person name="Ward R.J."/>
            <person name="Monesi N."/>
        </authorList>
    </citation>
    <scope>NUCLEOTIDE SEQUENCE</scope>
    <source>
        <strain evidence="9">HSMRA1968</strain>
        <tissue evidence="9">Whole embryos</tissue>
    </source>
</reference>
<protein>
    <submittedName>
        <fullName evidence="9">Rho GTPase-activating protein Graf</fullName>
    </submittedName>
</protein>